<organism evidence="3 4">
    <name type="scientific">Salinicola acroporae</name>
    <dbReference type="NCBI Taxonomy" id="1541440"/>
    <lineage>
        <taxon>Bacteria</taxon>
        <taxon>Pseudomonadati</taxon>
        <taxon>Pseudomonadota</taxon>
        <taxon>Gammaproteobacteria</taxon>
        <taxon>Oceanospirillales</taxon>
        <taxon>Halomonadaceae</taxon>
        <taxon>Salinicola</taxon>
    </lineage>
</organism>
<evidence type="ECO:0000256" key="1">
    <source>
        <dbReference type="SAM" id="MobiDB-lite"/>
    </source>
</evidence>
<dbReference type="RefSeq" id="WP_110714948.1">
    <property type="nucleotide sequence ID" value="NZ_PGFS01000001.1"/>
</dbReference>
<feature type="region of interest" description="Disordered" evidence="1">
    <location>
        <begin position="1"/>
        <end position="23"/>
    </location>
</feature>
<reference evidence="3" key="2">
    <citation type="submission" date="2017-11" db="EMBL/GenBank/DDBJ databases">
        <authorList>
            <person name="Das S.K."/>
        </authorList>
    </citation>
    <scope>NUCLEOTIDE SEQUENCE</scope>
    <source>
        <strain evidence="3">S4-41</strain>
    </source>
</reference>
<feature type="domain" description="Beta-lactamase-related" evidence="2">
    <location>
        <begin position="109"/>
        <end position="379"/>
    </location>
</feature>
<comment type="caution">
    <text evidence="3">The sequence shown here is derived from an EMBL/GenBank/DDBJ whole genome shotgun (WGS) entry which is preliminary data.</text>
</comment>
<keyword evidence="4" id="KW-1185">Reference proteome</keyword>
<dbReference type="Pfam" id="PF00144">
    <property type="entry name" value="Beta-lactamase"/>
    <property type="match status" value="1"/>
</dbReference>
<dbReference type="PANTHER" id="PTHR43283">
    <property type="entry name" value="BETA-LACTAMASE-RELATED"/>
    <property type="match status" value="1"/>
</dbReference>
<dbReference type="PANTHER" id="PTHR43283:SF14">
    <property type="entry name" value="BLL8153 PROTEIN"/>
    <property type="match status" value="1"/>
</dbReference>
<proteinExistence type="predicted"/>
<evidence type="ECO:0000313" key="3">
    <source>
        <dbReference type="EMBL" id="MDH4574441.1"/>
    </source>
</evidence>
<dbReference type="InterPro" id="IPR001466">
    <property type="entry name" value="Beta-lactam-related"/>
</dbReference>
<sequence>MTSRPSQPDFARSADATRLEPSRSDAIYRHAGEPIGDIEQAYSGRLAPDLAVNTFRNIDRLFPSRIIAAGASPRPLGQAPTCLDGVVASINGEAYDLYDYLALNSVTGLLVLRRGDIVHETYQRGNHRDTRWMSMSVAKSVCSTLAGMAIRDGLIREGLAAQVTDYVPLLAGSAYQGVSLRDLLMMASGVAWNETYTDPRSDRRALLKAQIAQQPGGAMKVMAALPRAAKPGTRHNYSTGETQILAELVRQAVGRPLADYLSEKLWQPYGMESDASWWLASADGVEIGGSGIAATLRDYARFGQFMLDGGRIEGRSLLPDGWIDAATRPTTLAGGDSLEYGYMWWTAWTPSSRRDRAFAARGIHGQLIYVNPARGIVIAQNAAAPKPLGRLVIDPMVFCDAVVAHLEGQAGVPA</sequence>
<dbReference type="InterPro" id="IPR012338">
    <property type="entry name" value="Beta-lactam/transpept-like"/>
</dbReference>
<dbReference type="SUPFAM" id="SSF56601">
    <property type="entry name" value="beta-lactamase/transpeptidase-like"/>
    <property type="match status" value="1"/>
</dbReference>
<dbReference type="InterPro" id="IPR050789">
    <property type="entry name" value="Diverse_Enzym_Activities"/>
</dbReference>
<dbReference type="Gene3D" id="3.40.710.10">
    <property type="entry name" value="DD-peptidase/beta-lactamase superfamily"/>
    <property type="match status" value="1"/>
</dbReference>
<protein>
    <submittedName>
        <fullName evidence="3">Serine hydrolase</fullName>
    </submittedName>
</protein>
<dbReference type="GO" id="GO:0016787">
    <property type="term" value="F:hydrolase activity"/>
    <property type="evidence" value="ECO:0007669"/>
    <property type="project" value="UniProtKB-KW"/>
</dbReference>
<evidence type="ECO:0000313" key="4">
    <source>
        <dbReference type="Proteomes" id="UP001162135"/>
    </source>
</evidence>
<evidence type="ECO:0000259" key="2">
    <source>
        <dbReference type="Pfam" id="PF00144"/>
    </source>
</evidence>
<gene>
    <name evidence="3" type="ORF">CUR86_19810</name>
</gene>
<keyword evidence="3" id="KW-0378">Hydrolase</keyword>
<dbReference type="EMBL" id="PGFS01000001">
    <property type="protein sequence ID" value="MDH4574441.1"/>
    <property type="molecule type" value="Genomic_DNA"/>
</dbReference>
<name>A0ABT6I9U6_9GAMM</name>
<reference evidence="3" key="1">
    <citation type="journal article" date="2015" name="Antonie Van Leeuwenhoek">
        <title>Comparative 16S rRNA signatures and multilocus sequence analysis for the genus Salinicola and description of Salinicola acroporae sp. nov., isolated from coral Acropora digitifera.</title>
        <authorList>
            <person name="Lepcha R.T."/>
            <person name="Poddar A."/>
            <person name="Schumann P."/>
            <person name="Das S.K."/>
        </authorList>
    </citation>
    <scope>NUCLEOTIDE SEQUENCE</scope>
    <source>
        <strain evidence="3">S4-41</strain>
    </source>
</reference>
<accession>A0ABT6I9U6</accession>
<dbReference type="Proteomes" id="UP001162135">
    <property type="component" value="Unassembled WGS sequence"/>
</dbReference>